<reference evidence="1 2" key="1">
    <citation type="submission" date="2015-11" db="EMBL/GenBank/DDBJ databases">
        <title>Exploring the genomic traits of fungus-feeding bacterial genus Collimonas.</title>
        <authorList>
            <person name="Song C."/>
            <person name="Schmidt R."/>
            <person name="de Jager V."/>
            <person name="Krzyzanowska D."/>
            <person name="Jongedijk E."/>
            <person name="Cankar K."/>
            <person name="Beekwilder J."/>
            <person name="van Veen A."/>
            <person name="de Boer W."/>
            <person name="van Veen J.A."/>
            <person name="Garbeva P."/>
        </authorList>
    </citation>
    <scope>NUCLEOTIDE SEQUENCE [LARGE SCALE GENOMIC DNA]</scope>
    <source>
        <strain evidence="1 2">Ter91</strain>
    </source>
</reference>
<dbReference type="STRING" id="279113.CPter91_1974"/>
<organism evidence="1 2">
    <name type="scientific">Collimonas pratensis</name>
    <dbReference type="NCBI Taxonomy" id="279113"/>
    <lineage>
        <taxon>Bacteria</taxon>
        <taxon>Pseudomonadati</taxon>
        <taxon>Pseudomonadota</taxon>
        <taxon>Betaproteobacteria</taxon>
        <taxon>Burkholderiales</taxon>
        <taxon>Oxalobacteraceae</taxon>
        <taxon>Collimonas</taxon>
    </lineage>
</organism>
<evidence type="ECO:0000313" key="2">
    <source>
        <dbReference type="Proteomes" id="UP000074561"/>
    </source>
</evidence>
<dbReference type="KEGG" id="cpra:CPter91_1974"/>
<dbReference type="PATRIC" id="fig|279113.9.peg.1960"/>
<proteinExistence type="predicted"/>
<accession>A0A127Q2Y0</accession>
<name>A0A127Q2Y0_9BURK</name>
<protein>
    <submittedName>
        <fullName evidence="1">Uncharacterized protein</fullName>
    </submittedName>
</protein>
<dbReference type="AlphaFoldDB" id="A0A127Q2Y0"/>
<dbReference type="Proteomes" id="UP000074561">
    <property type="component" value="Chromosome"/>
</dbReference>
<dbReference type="RefSeq" id="WP_061939534.1">
    <property type="nucleotide sequence ID" value="NZ_CP013234.1"/>
</dbReference>
<evidence type="ECO:0000313" key="1">
    <source>
        <dbReference type="EMBL" id="AMP04346.1"/>
    </source>
</evidence>
<gene>
    <name evidence="1" type="ORF">CPter91_1974</name>
</gene>
<dbReference type="EMBL" id="CP013234">
    <property type="protein sequence ID" value="AMP04346.1"/>
    <property type="molecule type" value="Genomic_DNA"/>
</dbReference>
<sequence length="70" mass="7490">MALAGGNLVVGNVAAGLGMERGADSVLVNTQHPALRTCHAAHIFWYDRKHPVAVAIVAISDGRQQRIHHL</sequence>